<keyword evidence="2" id="KW-1185">Reference proteome</keyword>
<dbReference type="Gene3D" id="3.40.50.1820">
    <property type="entry name" value="alpha/beta hydrolase"/>
    <property type="match status" value="2"/>
</dbReference>
<accession>F4PKU7</accession>
<dbReference type="STRING" id="1054147.F4PKU7"/>
<dbReference type="PANTHER" id="PTHR42972:SF8">
    <property type="entry name" value="POLYHYDROXYBUTYRATE DEPOLYMERASE"/>
    <property type="match status" value="1"/>
</dbReference>
<gene>
    <name evidence="1" type="ORF">DFA_06368</name>
</gene>
<dbReference type="RefSeq" id="XP_004362072.1">
    <property type="nucleotide sequence ID" value="XM_004362015.1"/>
</dbReference>
<dbReference type="GeneID" id="14876327"/>
<dbReference type="SUPFAM" id="SSF53474">
    <property type="entry name" value="alpha/beta-Hydrolases"/>
    <property type="match status" value="1"/>
</dbReference>
<sequence length="834" mass="94885">MVRTSLNCIANQFTSCIFANGSSPFFDEKDKITISGFSSGGAFAVQFHMAFSSIIKGAAIIAAGPYYCGQGSADIAIAQCIKNASLISIPKLLNYTEHAERTFAIDSTDNLARQRVYLFSGKYDSTIRPGTVHKLEEYYSNFVPFWSIKSVYNVQAEHAIVTKTYGNNCTYFGWPWINQCGYDTTFNLLSHLYGFLFPASNTPSLASNIVEFNQTAFLPINTTNEFAGLDQSAFAYVPQSCRLFKNKGRCSLHVVFHGCTQSVSYINSTYYMNIGYNQVADNNNLIILYPQALGNDLNPDGCWDWWGYTGPDYATQYGLQMITIKKLVSYVLSEYITPLKKLRYTLFICFIVVQMQEPPNDILCGICQSDKEIVFCSECRIYICTKEFDESCSFHSHRQVNANEIYHIIRDYSSGLNKNDESVNQIKQDDNKLIQSEYNDQQQKWIMKAIDVRGYYPYDLPMASFIGPTGGGGDVDVGYSVFLDSEGSGGTLNHQLFSNPSNSGQLAKRSKVIQEIYPVLLHIISHIVVYVFNNKREQSTIVSALSQMVSHIESKAINSPYKPHLLIIFNKQDTASMIGKDDDYFKSSEFINSGVETTRIKSYFKSCRSISLPNATIDPILFLDQLKSILEHLNISSQDKKAAVSGTDTLFSSAISQLNQVGTFNHDKFYRFDGNPLYYYFKNRLEYLSQESPSLESSNLEKYKMVIDHMKMKLTTIPQDMSQLQRFANLDWQILNSIKCQSKHLYECDLGFTSHQEYHRSSETKKQMVDDLTKKYFDQIFGDELFSSAELEEPIEWRGEFQFPEGMTFDGLSLFTHHFDQLQYNPEESNIILQ</sequence>
<dbReference type="AlphaFoldDB" id="F4PKU7"/>
<name>F4PKU7_CACFS</name>
<evidence type="ECO:0000313" key="1">
    <source>
        <dbReference type="EMBL" id="EGG24221.1"/>
    </source>
</evidence>
<reference evidence="2" key="1">
    <citation type="journal article" date="2011" name="Genome Res.">
        <title>Phylogeny-wide analysis of social amoeba genomes highlights ancient origins for complex intercellular communication.</title>
        <authorList>
            <person name="Heidel A.J."/>
            <person name="Lawal H.M."/>
            <person name="Felder M."/>
            <person name="Schilde C."/>
            <person name="Helps N.R."/>
            <person name="Tunggal B."/>
            <person name="Rivero F."/>
            <person name="John U."/>
            <person name="Schleicher M."/>
            <person name="Eichinger L."/>
            <person name="Platzer M."/>
            <person name="Noegel A.A."/>
            <person name="Schaap P."/>
            <person name="Gloeckner G."/>
        </authorList>
    </citation>
    <scope>NUCLEOTIDE SEQUENCE [LARGE SCALE GENOMIC DNA]</scope>
    <source>
        <strain evidence="2">SH3</strain>
    </source>
</reference>
<dbReference type="InterPro" id="IPR029058">
    <property type="entry name" value="AB_hydrolase_fold"/>
</dbReference>
<dbReference type="PANTHER" id="PTHR42972">
    <property type="entry name" value="TOL-PAL SYSTEM PROTEIN TOLB"/>
    <property type="match status" value="1"/>
</dbReference>
<dbReference type="KEGG" id="dfa:DFA_06368"/>
<dbReference type="OrthoDB" id="6020543at2759"/>
<evidence type="ECO:0000313" key="2">
    <source>
        <dbReference type="Proteomes" id="UP000007797"/>
    </source>
</evidence>
<proteinExistence type="predicted"/>
<dbReference type="EMBL" id="GL883007">
    <property type="protein sequence ID" value="EGG24221.1"/>
    <property type="molecule type" value="Genomic_DNA"/>
</dbReference>
<dbReference type="CDD" id="cd19757">
    <property type="entry name" value="Bbox1"/>
    <property type="match status" value="1"/>
</dbReference>
<organism evidence="1 2">
    <name type="scientific">Cavenderia fasciculata</name>
    <name type="common">Slime mold</name>
    <name type="synonym">Dictyostelium fasciculatum</name>
    <dbReference type="NCBI Taxonomy" id="261658"/>
    <lineage>
        <taxon>Eukaryota</taxon>
        <taxon>Amoebozoa</taxon>
        <taxon>Evosea</taxon>
        <taxon>Eumycetozoa</taxon>
        <taxon>Dictyostelia</taxon>
        <taxon>Acytosteliales</taxon>
        <taxon>Cavenderiaceae</taxon>
        <taxon>Cavenderia</taxon>
    </lineage>
</organism>
<protein>
    <submittedName>
        <fullName evidence="1">Uncharacterized protein</fullName>
    </submittedName>
</protein>
<dbReference type="Proteomes" id="UP000007797">
    <property type="component" value="Unassembled WGS sequence"/>
</dbReference>